<sequence length="194" mass="21200">MEPVSPQPELEPLSRTQILIAMGLTAILWLILSKALLQTPFAGGLLPLIWQPQALMVGTLIATGIILASSLLYQFWPTYQAAADFYLELVIRPLVWADVFWLGLLPGLSEELLFRGVLLPTLGLDWYGIIGSAICFGILHMGGKQQWPYAIWATIVGGILGYSAVASGNLLVPVLAHTLTNWAAGVMWKLKHQP</sequence>
<dbReference type="RefSeq" id="WP_322878143.1">
    <property type="nucleotide sequence ID" value="NZ_JAVMIP010000007.1"/>
</dbReference>
<feature type="domain" description="CAAX prenyl protease 2/Lysostaphin resistance protein A-like" evidence="2">
    <location>
        <begin position="95"/>
        <end position="182"/>
    </location>
</feature>
<proteinExistence type="predicted"/>
<dbReference type="GO" id="GO:0080120">
    <property type="term" value="P:CAAX-box protein maturation"/>
    <property type="evidence" value="ECO:0007669"/>
    <property type="project" value="UniProtKB-ARBA"/>
</dbReference>
<dbReference type="PANTHER" id="PTHR43592">
    <property type="entry name" value="CAAX AMINO TERMINAL PROTEASE"/>
    <property type="match status" value="1"/>
</dbReference>
<evidence type="ECO:0000259" key="2">
    <source>
        <dbReference type="Pfam" id="PF02517"/>
    </source>
</evidence>
<feature type="transmembrane region" description="Helical" evidence="1">
    <location>
        <begin position="149"/>
        <end position="172"/>
    </location>
</feature>
<dbReference type="EMBL" id="JAVMIP010000007">
    <property type="protein sequence ID" value="MDS3860884.1"/>
    <property type="molecule type" value="Genomic_DNA"/>
</dbReference>
<keyword evidence="1" id="KW-0472">Membrane</keyword>
<evidence type="ECO:0000313" key="4">
    <source>
        <dbReference type="Proteomes" id="UP001268256"/>
    </source>
</evidence>
<feature type="transmembrane region" description="Helical" evidence="1">
    <location>
        <begin position="49"/>
        <end position="73"/>
    </location>
</feature>
<dbReference type="Proteomes" id="UP001268256">
    <property type="component" value="Unassembled WGS sequence"/>
</dbReference>
<dbReference type="InterPro" id="IPR003675">
    <property type="entry name" value="Rce1/LyrA-like_dom"/>
</dbReference>
<name>A0AAE4FRD7_9CYAN</name>
<dbReference type="GO" id="GO:0004175">
    <property type="term" value="F:endopeptidase activity"/>
    <property type="evidence" value="ECO:0007669"/>
    <property type="project" value="UniProtKB-ARBA"/>
</dbReference>
<gene>
    <name evidence="3" type="ORF">RIF25_08660</name>
</gene>
<protein>
    <submittedName>
        <fullName evidence="3">CPBP family intramembrane glutamic endopeptidase</fullName>
        <ecNumber evidence="3">3.4.-.-</ecNumber>
    </submittedName>
</protein>
<feature type="transmembrane region" description="Helical" evidence="1">
    <location>
        <begin position="124"/>
        <end position="142"/>
    </location>
</feature>
<keyword evidence="1" id="KW-0812">Transmembrane</keyword>
<keyword evidence="1" id="KW-1133">Transmembrane helix</keyword>
<organism evidence="3 4">
    <name type="scientific">Pseudocalidococcus azoricus BACA0444</name>
    <dbReference type="NCBI Taxonomy" id="2918990"/>
    <lineage>
        <taxon>Bacteria</taxon>
        <taxon>Bacillati</taxon>
        <taxon>Cyanobacteriota</taxon>
        <taxon>Cyanophyceae</taxon>
        <taxon>Acaryochloridales</taxon>
        <taxon>Thermosynechococcaceae</taxon>
        <taxon>Pseudocalidococcus</taxon>
        <taxon>Pseudocalidococcus azoricus</taxon>
    </lineage>
</organism>
<dbReference type="AlphaFoldDB" id="A0AAE4FRD7"/>
<evidence type="ECO:0000256" key="1">
    <source>
        <dbReference type="SAM" id="Phobius"/>
    </source>
</evidence>
<dbReference type="Pfam" id="PF02517">
    <property type="entry name" value="Rce1-like"/>
    <property type="match status" value="1"/>
</dbReference>
<evidence type="ECO:0000313" key="3">
    <source>
        <dbReference type="EMBL" id="MDS3860884.1"/>
    </source>
</evidence>
<reference evidence="4" key="1">
    <citation type="submission" date="2023-07" db="EMBL/GenBank/DDBJ databases">
        <authorList>
            <person name="Luz R."/>
            <person name="Cordeiro R."/>
            <person name="Fonseca A."/>
            <person name="Goncalves V."/>
        </authorList>
    </citation>
    <scope>NUCLEOTIDE SEQUENCE [LARGE SCALE GENOMIC DNA]</scope>
    <source>
        <strain evidence="4">BACA0444</strain>
    </source>
</reference>
<keyword evidence="4" id="KW-1185">Reference proteome</keyword>
<feature type="transmembrane region" description="Helical" evidence="1">
    <location>
        <begin position="18"/>
        <end position="37"/>
    </location>
</feature>
<dbReference type="PANTHER" id="PTHR43592:SF7">
    <property type="entry name" value="CAAX AMINO TERMINAL PROTEASE FAMILY PROTEIN"/>
    <property type="match status" value="1"/>
</dbReference>
<keyword evidence="3" id="KW-0378">Hydrolase</keyword>
<dbReference type="EC" id="3.4.-.-" evidence="3"/>
<accession>A0AAE4FRD7</accession>
<comment type="caution">
    <text evidence="3">The sequence shown here is derived from an EMBL/GenBank/DDBJ whole genome shotgun (WGS) entry which is preliminary data.</text>
</comment>